<dbReference type="Gene3D" id="3.10.20.280">
    <property type="entry name" value="RnfH-like"/>
    <property type="match status" value="1"/>
</dbReference>
<dbReference type="KEGG" id="vas:GT360_06460"/>
<dbReference type="AlphaFoldDB" id="A0A7Z2T2P4"/>
<dbReference type="PANTHER" id="PTHR37483:SF1">
    <property type="entry name" value="UPF0125 PROTEIN RATB"/>
    <property type="match status" value="1"/>
</dbReference>
<accession>A0A7Z2T2P4</accession>
<evidence type="ECO:0000256" key="1">
    <source>
        <dbReference type="ARBA" id="ARBA00010645"/>
    </source>
</evidence>
<protein>
    <recommendedName>
        <fullName evidence="2">UPF0125 protein GT360_06460</fullName>
    </recommendedName>
</protein>
<proteinExistence type="inferred from homology"/>
<comment type="similarity">
    <text evidence="1 2">Belongs to the UPF0125 (RnfH) family.</text>
</comment>
<dbReference type="EMBL" id="CP047475">
    <property type="protein sequence ID" value="QIA63177.1"/>
    <property type="molecule type" value="Genomic_DNA"/>
</dbReference>
<dbReference type="Proteomes" id="UP000464262">
    <property type="component" value="Chromosome 1"/>
</dbReference>
<dbReference type="RefSeq" id="WP_164648081.1">
    <property type="nucleotide sequence ID" value="NZ_CP047475.1"/>
</dbReference>
<dbReference type="InterPro" id="IPR016155">
    <property type="entry name" value="Mopterin_synth/thiamin_S_b"/>
</dbReference>
<gene>
    <name evidence="3" type="ORF">GT360_06460</name>
</gene>
<dbReference type="PANTHER" id="PTHR37483">
    <property type="entry name" value="UPF0125 PROTEIN RATB"/>
    <property type="match status" value="1"/>
</dbReference>
<dbReference type="SUPFAM" id="SSF54285">
    <property type="entry name" value="MoaD/ThiS"/>
    <property type="match status" value="1"/>
</dbReference>
<dbReference type="InterPro" id="IPR005346">
    <property type="entry name" value="RnfH"/>
</dbReference>
<evidence type="ECO:0000313" key="3">
    <source>
        <dbReference type="EMBL" id="QIA63177.1"/>
    </source>
</evidence>
<keyword evidence="4" id="KW-1185">Reference proteome</keyword>
<evidence type="ECO:0000256" key="2">
    <source>
        <dbReference type="HAMAP-Rule" id="MF_00460"/>
    </source>
</evidence>
<dbReference type="Pfam" id="PF03658">
    <property type="entry name" value="Ub-RnfH"/>
    <property type="match status" value="1"/>
</dbReference>
<dbReference type="InterPro" id="IPR037021">
    <property type="entry name" value="RnfH_sf"/>
</dbReference>
<reference evidence="3 4" key="1">
    <citation type="submission" date="2020-01" db="EMBL/GenBank/DDBJ databases">
        <title>Whole genome and functional gene identification of agarase of Vibrio HN897.</title>
        <authorList>
            <person name="Liu Y."/>
            <person name="Zhao Z."/>
        </authorList>
    </citation>
    <scope>NUCLEOTIDE SEQUENCE [LARGE SCALE GENOMIC DNA]</scope>
    <source>
        <strain evidence="3 4">HN897</strain>
    </source>
</reference>
<dbReference type="HAMAP" id="MF_00460">
    <property type="entry name" value="UPF0125_RnfH"/>
    <property type="match status" value="1"/>
</dbReference>
<organism evidence="3 4">
    <name type="scientific">Vibrio astriarenae</name>
    <dbReference type="NCBI Taxonomy" id="1481923"/>
    <lineage>
        <taxon>Bacteria</taxon>
        <taxon>Pseudomonadati</taxon>
        <taxon>Pseudomonadota</taxon>
        <taxon>Gammaproteobacteria</taxon>
        <taxon>Vibrionales</taxon>
        <taxon>Vibrionaceae</taxon>
        <taxon>Vibrio</taxon>
    </lineage>
</organism>
<evidence type="ECO:0000313" key="4">
    <source>
        <dbReference type="Proteomes" id="UP000464262"/>
    </source>
</evidence>
<name>A0A7Z2T2P4_9VIBR</name>
<sequence>MRASVIYANQKDQLWLDVDVTSPATLLTAITASNIVRLFPEIDLETQKVGVFGKIKPLDSELVEGDRVEIYRPITFEDTELS</sequence>